<name>A0ABZ0ZY96_9CAUD</name>
<dbReference type="InterPro" id="IPR036207">
    <property type="entry name" value="B-form_Ocr"/>
</dbReference>
<proteinExistence type="predicted"/>
<evidence type="ECO:0000313" key="2">
    <source>
        <dbReference type="Proteomes" id="UP001326433"/>
    </source>
</evidence>
<dbReference type="InterPro" id="IPR014798">
    <property type="entry name" value="Ocr"/>
</dbReference>
<dbReference type="EMBL" id="OR798392">
    <property type="protein sequence ID" value="WQZ01145.1"/>
    <property type="molecule type" value="Genomic_DNA"/>
</dbReference>
<reference evidence="1 2" key="1">
    <citation type="submission" date="2024-01" db="EMBL/GenBank/DDBJ databases">
        <title>The Complete Genome Sequence of Proteus phage Premi.</title>
        <authorList>
            <person name="Valencia Toxqui G."/>
        </authorList>
    </citation>
    <scope>NUCLEOTIDE SEQUENCE [LARGE SCALE GENOMIC DNA]</scope>
</reference>
<dbReference type="SUPFAM" id="SSF101059">
    <property type="entry name" value="B-form DNA mimic Ocr"/>
    <property type="match status" value="1"/>
</dbReference>
<evidence type="ECO:0000313" key="1">
    <source>
        <dbReference type="EMBL" id="WQZ01145.1"/>
    </source>
</evidence>
<organism evidence="1 2">
    <name type="scientific">Proteus phage Premi</name>
    <dbReference type="NCBI Taxonomy" id="3097470"/>
    <lineage>
        <taxon>Viruses</taxon>
        <taxon>Duplodnaviria</taxon>
        <taxon>Heunggongvirae</taxon>
        <taxon>Uroviricota</taxon>
        <taxon>Caudoviricetes</taxon>
        <taxon>Autographivirales</taxon>
        <taxon>Autosignataviridae</taxon>
        <taxon>Molineuxvirinae</taxon>
        <taxon>Acadevirus</taxon>
        <taxon>Acadevirus premi</taxon>
    </lineage>
</organism>
<gene>
    <name evidence="1" type="ORF">CPT_Premi_005</name>
</gene>
<accession>A0ABZ0ZY96</accession>
<dbReference type="Gene3D" id="1.20.120.780">
    <property type="entry name" value="DNA mimic ocr"/>
    <property type="match status" value="1"/>
</dbReference>
<keyword evidence="2" id="KW-1185">Reference proteome</keyword>
<sequence length="119" mass="13762">MRFKIMSNVTYHSLYVSAKQDLIDVIRDNDLRDYDEACDYVHEVADTNIPHYYTDIFSVFAEGGISHEMGDAGLIEGLTDVIKILQTRIYEELSNDLFSDLEGLIEDYLNEIEEEEDNN</sequence>
<dbReference type="Pfam" id="PF08684">
    <property type="entry name" value="ocr"/>
    <property type="match status" value="1"/>
</dbReference>
<dbReference type="Proteomes" id="UP001326433">
    <property type="component" value="Segment"/>
</dbReference>
<protein>
    <submittedName>
        <fullName evidence="1">Overcome classical restriction protein</fullName>
    </submittedName>
</protein>